<reference evidence="2 3" key="1">
    <citation type="submission" date="2020-06" db="EMBL/GenBank/DDBJ databases">
        <title>Draft genome of Uliginosibacterium sp. IMCC34675.</title>
        <authorList>
            <person name="Song J."/>
        </authorList>
    </citation>
    <scope>NUCLEOTIDE SEQUENCE [LARGE SCALE GENOMIC DNA]</scope>
    <source>
        <strain evidence="2 3">IMCC34675</strain>
    </source>
</reference>
<organism evidence="2 3">
    <name type="scientific">Uliginosibacterium aquaticum</name>
    <dbReference type="NCBI Taxonomy" id="2731212"/>
    <lineage>
        <taxon>Bacteria</taxon>
        <taxon>Pseudomonadati</taxon>
        <taxon>Pseudomonadota</taxon>
        <taxon>Betaproteobacteria</taxon>
        <taxon>Rhodocyclales</taxon>
        <taxon>Zoogloeaceae</taxon>
        <taxon>Uliginosibacterium</taxon>
    </lineage>
</organism>
<gene>
    <name evidence="2" type="ORF">HJ583_011285</name>
</gene>
<dbReference type="EMBL" id="JABCSC020000002">
    <property type="protein sequence ID" value="NSL55610.1"/>
    <property type="molecule type" value="Genomic_DNA"/>
</dbReference>
<evidence type="ECO:0000256" key="1">
    <source>
        <dbReference type="SAM" id="SignalP"/>
    </source>
</evidence>
<feature type="signal peptide" evidence="1">
    <location>
        <begin position="1"/>
        <end position="23"/>
    </location>
</feature>
<sequence length="170" mass="18873">MKNILIVLYILLIFFNSSASASAEAGTFCHKIKNEKTPVAILIDEKNTVSNGPIDLGNIPVPSKLKAEGKVFESKYKVIVFPQNLLKHEEIQIGLTAVLTKTKSMCPNSSSYSVSLLGDFRGGEIRPYKFSADLTWFTQLGGTGHEEEIPDLYRYFDARVVGVFVEPQNK</sequence>
<comment type="caution">
    <text evidence="2">The sequence shown here is derived from an EMBL/GenBank/DDBJ whole genome shotgun (WGS) entry which is preliminary data.</text>
</comment>
<evidence type="ECO:0000313" key="2">
    <source>
        <dbReference type="EMBL" id="NSL55610.1"/>
    </source>
</evidence>
<dbReference type="Proteomes" id="UP000778523">
    <property type="component" value="Unassembled WGS sequence"/>
</dbReference>
<accession>A0ABX2IFW0</accession>
<evidence type="ECO:0000313" key="3">
    <source>
        <dbReference type="Proteomes" id="UP000778523"/>
    </source>
</evidence>
<feature type="chain" id="PRO_5046090027" evidence="1">
    <location>
        <begin position="24"/>
        <end position="170"/>
    </location>
</feature>
<keyword evidence="1" id="KW-0732">Signal</keyword>
<dbReference type="RefSeq" id="WP_170021972.1">
    <property type="nucleotide sequence ID" value="NZ_JABCSC020000002.1"/>
</dbReference>
<name>A0ABX2IFW0_9RHOO</name>
<proteinExistence type="predicted"/>
<protein>
    <submittedName>
        <fullName evidence="2">Uncharacterized protein</fullName>
    </submittedName>
</protein>
<keyword evidence="3" id="KW-1185">Reference proteome</keyword>